<feature type="region of interest" description="Disordered" evidence="2">
    <location>
        <begin position="167"/>
        <end position="199"/>
    </location>
</feature>
<feature type="compositionally biased region" description="Low complexity" evidence="2">
    <location>
        <begin position="51"/>
        <end position="71"/>
    </location>
</feature>
<feature type="region of interest" description="Disordered" evidence="2">
    <location>
        <begin position="302"/>
        <end position="336"/>
    </location>
</feature>
<dbReference type="eggNOG" id="ENOG502SHSK">
    <property type="taxonomic scope" value="Eukaryota"/>
</dbReference>
<dbReference type="HOGENOM" id="CLU_604348_0_0_1"/>
<dbReference type="PhylomeDB" id="B8MG98"/>
<feature type="compositionally biased region" description="Low complexity" evidence="2">
    <location>
        <begin position="309"/>
        <end position="323"/>
    </location>
</feature>
<dbReference type="EMBL" id="EQ962656">
    <property type="protein sequence ID" value="EED16218.1"/>
    <property type="molecule type" value="Genomic_DNA"/>
</dbReference>
<sequence>MWTAQHTSTSSRSSAKNIDLRLAMLKDPAAEEQQISYPHPSEMWLGKHQRSSQSSSSERYSVPSLSPRSSSFAHEDNDDDVMSQASGSTAFSTTLSPAERQREGSVHVHILSADKYEPASMHVDVEAEMGEDVSVVKSFFQQDQISLSMEAFQSQESSFIDRPRNTARAIDHQPPSPATSKPTTEEQSEPEQVPNPGPLQTQLQSLLTKIAILETQSPTIMASDYTSLQSRIATLESEKASLLSNRESLFSLRDEDVQNLIKLRVLLAQERREHEALRKLRDDDLQNVIQLRNKLAQATWSSKSQNRLSSGSFSSAGSPSVGSRRMEKTQSLSQNNDLWQTAKTAALEQRVLELESANADLRGRLDNALQQSQREQEISFIAATTNTGDNEQGMAALTEMRLNAMRERESHVAEIKDVKAENVKLKQQVEKMKFQLETSQAVIECFSRTLKVN</sequence>
<dbReference type="VEuPathDB" id="FungiDB:TSTA_013240"/>
<feature type="compositionally biased region" description="Polar residues" evidence="2">
    <location>
        <begin position="83"/>
        <end position="96"/>
    </location>
</feature>
<keyword evidence="1" id="KW-0175">Coiled coil</keyword>
<gene>
    <name evidence="3" type="ORF">TSTA_013240</name>
</gene>
<dbReference type="STRING" id="441959.B8MG98"/>
<organism evidence="3 4">
    <name type="scientific">Talaromyces stipitatus (strain ATCC 10500 / CBS 375.48 / QM 6759 / NRRL 1006)</name>
    <name type="common">Penicillium stipitatum</name>
    <dbReference type="NCBI Taxonomy" id="441959"/>
    <lineage>
        <taxon>Eukaryota</taxon>
        <taxon>Fungi</taxon>
        <taxon>Dikarya</taxon>
        <taxon>Ascomycota</taxon>
        <taxon>Pezizomycotina</taxon>
        <taxon>Eurotiomycetes</taxon>
        <taxon>Eurotiomycetidae</taxon>
        <taxon>Eurotiales</taxon>
        <taxon>Trichocomaceae</taxon>
        <taxon>Talaromyces</taxon>
        <taxon>Talaromyces sect. Talaromyces</taxon>
    </lineage>
</organism>
<keyword evidence="4" id="KW-1185">Reference proteome</keyword>
<dbReference type="OrthoDB" id="4226562at2759"/>
<proteinExistence type="predicted"/>
<dbReference type="AlphaFoldDB" id="B8MG98"/>
<protein>
    <submittedName>
        <fullName evidence="3">Uncharacterized protein</fullName>
    </submittedName>
</protein>
<evidence type="ECO:0000313" key="3">
    <source>
        <dbReference type="EMBL" id="EED16218.1"/>
    </source>
</evidence>
<dbReference type="RefSeq" id="XP_002483452.1">
    <property type="nucleotide sequence ID" value="XM_002483407.1"/>
</dbReference>
<dbReference type="Proteomes" id="UP000001745">
    <property type="component" value="Unassembled WGS sequence"/>
</dbReference>
<feature type="coiled-coil region" evidence="1">
    <location>
        <begin position="344"/>
        <end position="371"/>
    </location>
</feature>
<reference evidence="4" key="1">
    <citation type="journal article" date="2015" name="Genome Announc.">
        <title>Genome sequence of the AIDS-associated pathogen Penicillium marneffei (ATCC18224) and its near taxonomic relative Talaromyces stipitatus (ATCC10500).</title>
        <authorList>
            <person name="Nierman W.C."/>
            <person name="Fedorova-Abrams N.D."/>
            <person name="Andrianopoulos A."/>
        </authorList>
    </citation>
    <scope>NUCLEOTIDE SEQUENCE [LARGE SCALE GENOMIC DNA]</scope>
    <source>
        <strain evidence="4">ATCC 10500 / CBS 375.48 / QM 6759 / NRRL 1006</strain>
    </source>
</reference>
<evidence type="ECO:0000256" key="2">
    <source>
        <dbReference type="SAM" id="MobiDB-lite"/>
    </source>
</evidence>
<evidence type="ECO:0000313" key="4">
    <source>
        <dbReference type="Proteomes" id="UP000001745"/>
    </source>
</evidence>
<feature type="region of interest" description="Disordered" evidence="2">
    <location>
        <begin position="29"/>
        <end position="105"/>
    </location>
</feature>
<dbReference type="InParanoid" id="B8MG98"/>
<feature type="coiled-coil region" evidence="1">
    <location>
        <begin position="408"/>
        <end position="435"/>
    </location>
</feature>
<accession>B8MG98</accession>
<dbReference type="GeneID" id="8108200"/>
<name>B8MG98_TALSN</name>
<evidence type="ECO:0000256" key="1">
    <source>
        <dbReference type="SAM" id="Coils"/>
    </source>
</evidence>